<organism evidence="1">
    <name type="scientific">Oenococcus oeni</name>
    <name type="common">Leuconostoc oenos</name>
    <dbReference type="NCBI Taxonomy" id="1247"/>
    <lineage>
        <taxon>Bacteria</taxon>
        <taxon>Bacillati</taxon>
        <taxon>Bacillota</taxon>
        <taxon>Bacilli</taxon>
        <taxon>Lactobacillales</taxon>
        <taxon>Lactobacillaceae</taxon>
        <taxon>Oenococcus</taxon>
    </lineage>
</organism>
<sequence length="165" mass="19501">MKKVEDMTIEELFNCYRKQLVISPMDRLRLLDDLDKKIAAAQKAMLAEKKVNIDLTRKWQHLKQLKNVILQRRLIDKIFEDDQYNSLRIWAVLAKKHCSKDIDLVKSKLQELGDKIYTVSISNSIGTDHYRFDKDGLYFGDFIISDNEKLEAYEHIFKDFTGRTI</sequence>
<keyword evidence="1" id="KW-0614">Plasmid</keyword>
<dbReference type="AlphaFoldDB" id="Q9ZF10"/>
<protein>
    <submittedName>
        <fullName evidence="1">Uncharacterized protein</fullName>
    </submittedName>
</protein>
<gene>
    <name evidence="1" type="primary">ORF3</name>
</gene>
<proteinExistence type="predicted"/>
<accession>Q9ZF10</accession>
<dbReference type="EMBL" id="AJ006467">
    <property type="protein sequence ID" value="CAA07051.1"/>
    <property type="molecule type" value="Genomic_DNA"/>
</dbReference>
<geneLocation type="plasmid" evidence="1">
    <name>pRS1</name>
</geneLocation>
<reference evidence="1" key="1">
    <citation type="journal article" date="1999" name="Plasmid">
        <title>Nucleotide sequence analysis of pRS1, a cryptic plasmid from Oenococcus oeni.</title>
        <authorList>
            <person name="Alegre M.T."/>
            <person name="Rodriguez M.C."/>
            <person name="Mesas J.M."/>
        </authorList>
    </citation>
    <scope>NUCLEOTIDE SEQUENCE</scope>
    <source>
        <plasmid evidence="1">pRS1</plasmid>
    </source>
</reference>
<evidence type="ECO:0000313" key="1">
    <source>
        <dbReference type="EMBL" id="CAA07051.1"/>
    </source>
</evidence>
<name>Q9ZF10_OENOE</name>